<keyword evidence="3" id="KW-1185">Reference proteome</keyword>
<protein>
    <submittedName>
        <fullName evidence="2">Uncharacterized protein</fullName>
    </submittedName>
</protein>
<evidence type="ECO:0000313" key="2">
    <source>
        <dbReference type="EMBL" id="SHF40707.1"/>
    </source>
</evidence>
<dbReference type="Proteomes" id="UP000184076">
    <property type="component" value="Unassembled WGS sequence"/>
</dbReference>
<accession>A0A1M5BEF4</accession>
<organism evidence="2 3">
    <name type="scientific">Desulfacinum infernum DSM 9756</name>
    <dbReference type="NCBI Taxonomy" id="1121391"/>
    <lineage>
        <taxon>Bacteria</taxon>
        <taxon>Pseudomonadati</taxon>
        <taxon>Thermodesulfobacteriota</taxon>
        <taxon>Syntrophobacteria</taxon>
        <taxon>Syntrophobacterales</taxon>
        <taxon>Syntrophobacteraceae</taxon>
        <taxon>Desulfacinum</taxon>
    </lineage>
</organism>
<proteinExistence type="predicted"/>
<name>A0A1M5BEF4_9BACT</name>
<feature type="compositionally biased region" description="Basic and acidic residues" evidence="1">
    <location>
        <begin position="65"/>
        <end position="79"/>
    </location>
</feature>
<dbReference type="EMBL" id="FQVB01000017">
    <property type="protein sequence ID" value="SHF40707.1"/>
    <property type="molecule type" value="Genomic_DNA"/>
</dbReference>
<dbReference type="RefSeq" id="WP_073038761.1">
    <property type="nucleotide sequence ID" value="NZ_FQVB01000017.1"/>
</dbReference>
<reference evidence="3" key="1">
    <citation type="submission" date="2016-11" db="EMBL/GenBank/DDBJ databases">
        <authorList>
            <person name="Varghese N."/>
            <person name="Submissions S."/>
        </authorList>
    </citation>
    <scope>NUCLEOTIDE SEQUENCE [LARGE SCALE GENOMIC DNA]</scope>
    <source>
        <strain evidence="3">DSM 9756</strain>
    </source>
</reference>
<dbReference type="AlphaFoldDB" id="A0A1M5BEF4"/>
<sequence length="79" mass="8900">MADRSGGKPVITCLECGWYPLCEPDDLYRPCDQFIPTEELADRMGRRLHEVLTRHGAEESSGASDHLDFPGRKEDGEVH</sequence>
<feature type="region of interest" description="Disordered" evidence="1">
    <location>
        <begin position="53"/>
        <end position="79"/>
    </location>
</feature>
<evidence type="ECO:0000313" key="3">
    <source>
        <dbReference type="Proteomes" id="UP000184076"/>
    </source>
</evidence>
<gene>
    <name evidence="2" type="ORF">SAMN02745206_01909</name>
</gene>
<evidence type="ECO:0000256" key="1">
    <source>
        <dbReference type="SAM" id="MobiDB-lite"/>
    </source>
</evidence>